<keyword evidence="2" id="KW-0479">Metal-binding</keyword>
<dbReference type="Gene3D" id="3.10.20.30">
    <property type="match status" value="1"/>
</dbReference>
<dbReference type="CDD" id="cd00207">
    <property type="entry name" value="fer2"/>
    <property type="match status" value="1"/>
</dbReference>
<evidence type="ECO:0000256" key="1">
    <source>
        <dbReference type="ARBA" id="ARBA00022505"/>
    </source>
</evidence>
<keyword evidence="4" id="KW-0812">Transmembrane</keyword>
<feature type="non-terminal residue" evidence="6">
    <location>
        <position position="1"/>
    </location>
</feature>
<dbReference type="PANTHER" id="PTHR11908:SF132">
    <property type="entry name" value="ALDEHYDE OXIDASE 1-RELATED"/>
    <property type="match status" value="1"/>
</dbReference>
<feature type="transmembrane region" description="Helical" evidence="4">
    <location>
        <begin position="103"/>
        <end position="122"/>
    </location>
</feature>
<comment type="caution">
    <text evidence="6">The sequence shown here is derived from an EMBL/GenBank/DDBJ whole genome shotgun (WGS) entry which is preliminary data.</text>
</comment>
<keyword evidence="3" id="KW-0411">Iron-sulfur</keyword>
<dbReference type="PANTHER" id="PTHR11908">
    <property type="entry name" value="XANTHINE DEHYDROGENASE"/>
    <property type="match status" value="1"/>
</dbReference>
<evidence type="ECO:0000256" key="2">
    <source>
        <dbReference type="ARBA" id="ARBA00022714"/>
    </source>
</evidence>
<evidence type="ECO:0000256" key="4">
    <source>
        <dbReference type="SAM" id="Phobius"/>
    </source>
</evidence>
<keyword evidence="7" id="KW-1185">Reference proteome</keyword>
<dbReference type="GO" id="GO:0005506">
    <property type="term" value="F:iron ion binding"/>
    <property type="evidence" value="ECO:0007669"/>
    <property type="project" value="InterPro"/>
</dbReference>
<keyword evidence="1" id="KW-0500">Molybdenum</keyword>
<keyword evidence="4" id="KW-1133">Transmembrane helix</keyword>
<feature type="domain" description="2Fe-2S ferredoxin-type" evidence="5">
    <location>
        <begin position="162"/>
        <end position="208"/>
    </location>
</feature>
<dbReference type="EMBL" id="JABANO010031885">
    <property type="protein sequence ID" value="KAF4709533.1"/>
    <property type="molecule type" value="Genomic_DNA"/>
</dbReference>
<sequence>HMRALKGDICADAEVRESRIATGIREACVVGMYLADSATREWESLPANSESRGYLPLICLESADSLPHGQPYRKPSALRGEFIFETWDSHLTSELRQNFSGCLFLWTLATILIVGSSQFLIGQQVRLFSRYRMKPAAHHTRDRRTKKLLRDYEDQAIRGLRFTVNGTPVHVENIDPECTLLEWLRASGLCGTKLVCGEGGCGACTVSVYTTDI</sequence>
<dbReference type="InterPro" id="IPR036010">
    <property type="entry name" value="2Fe-2S_ferredoxin-like_sf"/>
</dbReference>
<evidence type="ECO:0000256" key="3">
    <source>
        <dbReference type="ARBA" id="ARBA00023014"/>
    </source>
</evidence>
<dbReference type="InterPro" id="IPR016208">
    <property type="entry name" value="Ald_Oxase/xanthine_DH-like"/>
</dbReference>
<dbReference type="Proteomes" id="UP000553632">
    <property type="component" value="Unassembled WGS sequence"/>
</dbReference>
<keyword evidence="2" id="KW-0001">2Fe-2S</keyword>
<feature type="non-terminal residue" evidence="6">
    <location>
        <position position="213"/>
    </location>
</feature>
<protein>
    <submittedName>
        <fullName evidence="6">Xylitol dehydrogenase</fullName>
    </submittedName>
</protein>
<evidence type="ECO:0000313" key="6">
    <source>
        <dbReference type="EMBL" id="KAF4709533.1"/>
    </source>
</evidence>
<reference evidence="6 7" key="1">
    <citation type="submission" date="2020-04" db="EMBL/GenBank/DDBJ databases">
        <title>Perkinsus olseni comparative genomics.</title>
        <authorList>
            <person name="Bogema D.R."/>
        </authorList>
    </citation>
    <scope>NUCLEOTIDE SEQUENCE [LARGE SCALE GENOMIC DNA]</scope>
    <source>
        <strain evidence="6 7">ATCC PRA-207</strain>
    </source>
</reference>
<name>A0A7J6QMM1_PEROL</name>
<gene>
    <name evidence="6" type="primary">XDH1_2</name>
    <name evidence="6" type="ORF">FOZ63_013094</name>
</gene>
<dbReference type="PROSITE" id="PS00197">
    <property type="entry name" value="2FE2S_FER_1"/>
    <property type="match status" value="1"/>
</dbReference>
<keyword evidence="2" id="KW-0408">Iron</keyword>
<keyword evidence="4" id="KW-0472">Membrane</keyword>
<dbReference type="InterPro" id="IPR006058">
    <property type="entry name" value="2Fe2S_fd_BS"/>
</dbReference>
<accession>A0A7J6QMM1</accession>
<dbReference type="InterPro" id="IPR001041">
    <property type="entry name" value="2Fe-2S_ferredoxin-type"/>
</dbReference>
<proteinExistence type="predicted"/>
<organism evidence="6 7">
    <name type="scientific">Perkinsus olseni</name>
    <name type="common">Perkinsus atlanticus</name>
    <dbReference type="NCBI Taxonomy" id="32597"/>
    <lineage>
        <taxon>Eukaryota</taxon>
        <taxon>Sar</taxon>
        <taxon>Alveolata</taxon>
        <taxon>Perkinsozoa</taxon>
        <taxon>Perkinsea</taxon>
        <taxon>Perkinsida</taxon>
        <taxon>Perkinsidae</taxon>
        <taxon>Perkinsus</taxon>
    </lineage>
</organism>
<dbReference type="GO" id="GO:0016491">
    <property type="term" value="F:oxidoreductase activity"/>
    <property type="evidence" value="ECO:0007669"/>
    <property type="project" value="InterPro"/>
</dbReference>
<dbReference type="SUPFAM" id="SSF54292">
    <property type="entry name" value="2Fe-2S ferredoxin-like"/>
    <property type="match status" value="1"/>
</dbReference>
<evidence type="ECO:0000259" key="5">
    <source>
        <dbReference type="Pfam" id="PF00111"/>
    </source>
</evidence>
<dbReference type="GO" id="GO:0051537">
    <property type="term" value="F:2 iron, 2 sulfur cluster binding"/>
    <property type="evidence" value="ECO:0007669"/>
    <property type="project" value="UniProtKB-KW"/>
</dbReference>
<dbReference type="InterPro" id="IPR012675">
    <property type="entry name" value="Beta-grasp_dom_sf"/>
</dbReference>
<dbReference type="AlphaFoldDB" id="A0A7J6QMM1"/>
<dbReference type="Pfam" id="PF00111">
    <property type="entry name" value="Fer2"/>
    <property type="match status" value="1"/>
</dbReference>
<evidence type="ECO:0000313" key="7">
    <source>
        <dbReference type="Proteomes" id="UP000553632"/>
    </source>
</evidence>